<feature type="compositionally biased region" description="Basic residues" evidence="1">
    <location>
        <begin position="608"/>
        <end position="621"/>
    </location>
</feature>
<accession>A0AAD7M9P4</accession>
<dbReference type="AlphaFoldDB" id="A0AAD7M9P4"/>
<evidence type="ECO:0000313" key="2">
    <source>
        <dbReference type="EMBL" id="KAJ7707089.1"/>
    </source>
</evidence>
<reference evidence="2" key="1">
    <citation type="submission" date="2023-03" db="EMBL/GenBank/DDBJ databases">
        <title>Massive genome expansion in bonnet fungi (Mycena s.s.) driven by repeated elements and novel gene families across ecological guilds.</title>
        <authorList>
            <consortium name="Lawrence Berkeley National Laboratory"/>
            <person name="Harder C.B."/>
            <person name="Miyauchi S."/>
            <person name="Viragh M."/>
            <person name="Kuo A."/>
            <person name="Thoen E."/>
            <person name="Andreopoulos B."/>
            <person name="Lu D."/>
            <person name="Skrede I."/>
            <person name="Drula E."/>
            <person name="Henrissat B."/>
            <person name="Morin E."/>
            <person name="Kohler A."/>
            <person name="Barry K."/>
            <person name="LaButti K."/>
            <person name="Morin E."/>
            <person name="Salamov A."/>
            <person name="Lipzen A."/>
            <person name="Mereny Z."/>
            <person name="Hegedus B."/>
            <person name="Baldrian P."/>
            <person name="Stursova M."/>
            <person name="Weitz H."/>
            <person name="Taylor A."/>
            <person name="Grigoriev I.V."/>
            <person name="Nagy L.G."/>
            <person name="Martin F."/>
            <person name="Kauserud H."/>
        </authorList>
    </citation>
    <scope>NUCLEOTIDE SEQUENCE</scope>
    <source>
        <strain evidence="2">CBHHK182m</strain>
    </source>
</reference>
<feature type="compositionally biased region" description="Low complexity" evidence="1">
    <location>
        <begin position="684"/>
        <end position="705"/>
    </location>
</feature>
<sequence length="895" mass="97262">MTRQKKNIAPGRKSDFVDEKATWLDSFKDTIVGAGKDEIGAEYTDITNRFILRYGYDLPITQNVDNPEANPPVIPPNPSEEEKARRVGIRTQLRQKLGNWYRTRYRNKKANGGSIKMILSAMQSMSGAGQRPRRKSAVAIYSKLHYDERLKADFDKVWAAAKETTPANMRISMSQNYVHTRWEAESDEFKAGIEEQCITMHAEALEKWRAGRQVDQQSSAEDYHEALGNLEDVGIPLADALAERLGMHVVILAVGPVGEQEGQVRLRTVFSDTSFGQTSKTWSQYDHRGFTAMEESITRYGNAFFTKADCDARAWPQLNPASVSGLLPMPPPPTVPGAVPAVMPVAPAPAVSGLLPMPPPPTVLGAVPAVIPVAPATAVLGAPPIVIPVPPDAPGSVADVAQVTPNDGIDRTDWDPNFVAVYNYLSSKHWGPDWDLLLQRLIHFEWSNFFNDDLGKIQKITHRPTEIPEWMKRHRVLVDFPLDPNEAPFGARLLAWWQELGPKDRWSEVMGTESPPQDAEQYVLPHIWKEATQFGRNGIQLVILALAWWGQDIFNRGVGEGLGGGEKALAAAADWQRLMKDVSWLLSVALRARYPDGHMSEEEETGKGKKAKVKAKKAKKAKVTETEIEATAAGKRKVAPGDSEVAPPKAKRRKNATPAVSKASGPRPQPRPLTRAGRAVLLGTSTTDSAPTPTSVSTTSTAKTPDPSGAQTPALGDITASNAARAVDSTIEKPAVTAPDTGVGPMQDTVMVDPAIPPPNTSVDPIRDIIMVDPTILAPETAAPNTGVYIARDASPIPDPIIGPVMVNDGTQNDPVNRNGSEDGLAGSNTPVVPVAESVATPMDVDKGPLMVTESTEDPFAETDPFGGEYELTEEERAEMLNDPDADEDEEGEQE</sequence>
<name>A0AAD7M9P4_9AGAR</name>
<feature type="compositionally biased region" description="Acidic residues" evidence="1">
    <location>
        <begin position="871"/>
        <end position="895"/>
    </location>
</feature>
<dbReference type="Proteomes" id="UP001215598">
    <property type="component" value="Unassembled WGS sequence"/>
</dbReference>
<feature type="region of interest" description="Disordered" evidence="1">
    <location>
        <begin position="809"/>
        <end position="895"/>
    </location>
</feature>
<gene>
    <name evidence="2" type="ORF">B0H16DRAFT_1746653</name>
</gene>
<organism evidence="2 3">
    <name type="scientific">Mycena metata</name>
    <dbReference type="NCBI Taxonomy" id="1033252"/>
    <lineage>
        <taxon>Eukaryota</taxon>
        <taxon>Fungi</taxon>
        <taxon>Dikarya</taxon>
        <taxon>Basidiomycota</taxon>
        <taxon>Agaricomycotina</taxon>
        <taxon>Agaricomycetes</taxon>
        <taxon>Agaricomycetidae</taxon>
        <taxon>Agaricales</taxon>
        <taxon>Marasmiineae</taxon>
        <taxon>Mycenaceae</taxon>
        <taxon>Mycena</taxon>
    </lineage>
</organism>
<proteinExistence type="predicted"/>
<feature type="region of interest" description="Disordered" evidence="1">
    <location>
        <begin position="63"/>
        <end position="87"/>
    </location>
</feature>
<evidence type="ECO:0000256" key="1">
    <source>
        <dbReference type="SAM" id="MobiDB-lite"/>
    </source>
</evidence>
<feature type="compositionally biased region" description="Pro residues" evidence="1">
    <location>
        <begin position="69"/>
        <end position="78"/>
    </location>
</feature>
<protein>
    <submittedName>
        <fullName evidence="2">Uncharacterized protein</fullName>
    </submittedName>
</protein>
<dbReference type="EMBL" id="JARKIB010000448">
    <property type="protein sequence ID" value="KAJ7707089.1"/>
    <property type="molecule type" value="Genomic_DNA"/>
</dbReference>
<feature type="compositionally biased region" description="Polar residues" evidence="1">
    <location>
        <begin position="809"/>
        <end position="819"/>
    </location>
</feature>
<keyword evidence="3" id="KW-1185">Reference proteome</keyword>
<feature type="region of interest" description="Disordered" evidence="1">
    <location>
        <begin position="598"/>
        <end position="715"/>
    </location>
</feature>
<comment type="caution">
    <text evidence="2">The sequence shown here is derived from an EMBL/GenBank/DDBJ whole genome shotgun (WGS) entry which is preliminary data.</text>
</comment>
<evidence type="ECO:0000313" key="3">
    <source>
        <dbReference type="Proteomes" id="UP001215598"/>
    </source>
</evidence>